<keyword evidence="2" id="KW-0472">Membrane</keyword>
<accession>A0A673C3E2</accession>
<evidence type="ECO:0000256" key="2">
    <source>
        <dbReference type="SAM" id="Phobius"/>
    </source>
</evidence>
<feature type="compositionally biased region" description="Acidic residues" evidence="1">
    <location>
        <begin position="24"/>
        <end position="43"/>
    </location>
</feature>
<dbReference type="Proteomes" id="UP000472271">
    <property type="component" value="Chromosome 10"/>
</dbReference>
<reference evidence="4" key="3">
    <citation type="submission" date="2025-09" db="UniProtKB">
        <authorList>
            <consortium name="Ensembl"/>
        </authorList>
    </citation>
    <scope>IDENTIFICATION</scope>
</reference>
<protein>
    <recommendedName>
        <fullName evidence="3">PiggyBac transposable element-derived protein domain-containing protein</fullName>
    </recommendedName>
</protein>
<dbReference type="AlphaFoldDB" id="A0A673C3E2"/>
<dbReference type="PANTHER" id="PTHR47272:SF1">
    <property type="entry name" value="PIGGYBAC TRANSPOSABLE ELEMENT-DERIVED PROTEIN 3-LIKE"/>
    <property type="match status" value="1"/>
</dbReference>
<name>A0A673C3E2_9TELE</name>
<gene>
    <name evidence="4" type="primary">LOC115427034</name>
</gene>
<feature type="domain" description="PiggyBac transposable element-derived protein" evidence="3">
    <location>
        <begin position="108"/>
        <end position="473"/>
    </location>
</feature>
<keyword evidence="2" id="KW-1133">Transmembrane helix</keyword>
<feature type="transmembrane region" description="Helical" evidence="2">
    <location>
        <begin position="327"/>
        <end position="348"/>
    </location>
</feature>
<sequence>MDRKKRWDWNKHRQLILDMIQNGDESEIEGFGDTSSDEDDPVGDPDYTPLNQESKGEVSQPGEAPQPSTSTNKHPLGQEKFTWRKKPFEAPDCTFKGESVIPPDVLPTPLQYFRRFITEEMIESMLVQTNLYSVQTSGTLKNVSTTVKELEILIGMYLRMGLCQLPGNRAYWENDTRCAMVADNMSRNRFQTLLTSLHFTDNTDLSNRQEGDKCWKIRPWLDRFRKQCLEITPEEYNSIDEQMVSFRGTRSPIRQYVKSKPHPWGFKIWARCTSTGILCDFQVYEGGTGKRTTLGMGGDVVLKLCETLPPGQNYKVFADNLFSSAPLLFLFVVLSLILSYCLCITGTLRSNRLSGCLLEDDKSLAKRGRGSFDARVEKGGSMAIVKWHDNRSVTLISSHAAVEPQDKARRWSKQEKAFLDVNQPHVVKEYNTFMGGVDLNDGCIARYKYNMRSRRWYIYLFWHSIMLALVNAWLTYRRDCKLLGERPLNQRRFQAEVATSLILIQAKRGRPSLDSNTTPQPATPKRVRVRVPNDVRLDQVAHWPVKCAKRGRCTVCKQNATTTLCQKCDVRLCFTEERNCFKCSNRTQLS</sequence>
<dbReference type="InParanoid" id="A0A673C3E2"/>
<evidence type="ECO:0000313" key="4">
    <source>
        <dbReference type="Ensembl" id="ENSSORP00005046833.1"/>
    </source>
</evidence>
<evidence type="ECO:0000256" key="1">
    <source>
        <dbReference type="SAM" id="MobiDB-lite"/>
    </source>
</evidence>
<dbReference type="InterPro" id="IPR029526">
    <property type="entry name" value="PGBD"/>
</dbReference>
<feature type="transmembrane region" description="Helical" evidence="2">
    <location>
        <begin position="456"/>
        <end position="476"/>
    </location>
</feature>
<keyword evidence="5" id="KW-1185">Reference proteome</keyword>
<dbReference type="Pfam" id="PF13843">
    <property type="entry name" value="DDE_Tnp_1_7"/>
    <property type="match status" value="1"/>
</dbReference>
<dbReference type="PANTHER" id="PTHR47272">
    <property type="entry name" value="DDE_TNP_1_7 DOMAIN-CONTAINING PROTEIN"/>
    <property type="match status" value="1"/>
</dbReference>
<reference evidence="4" key="2">
    <citation type="submission" date="2025-08" db="UniProtKB">
        <authorList>
            <consortium name="Ensembl"/>
        </authorList>
    </citation>
    <scope>IDENTIFICATION</scope>
</reference>
<evidence type="ECO:0000313" key="5">
    <source>
        <dbReference type="Proteomes" id="UP000472271"/>
    </source>
</evidence>
<organism evidence="4 5">
    <name type="scientific">Sphaeramia orbicularis</name>
    <name type="common">orbiculate cardinalfish</name>
    <dbReference type="NCBI Taxonomy" id="375764"/>
    <lineage>
        <taxon>Eukaryota</taxon>
        <taxon>Metazoa</taxon>
        <taxon>Chordata</taxon>
        <taxon>Craniata</taxon>
        <taxon>Vertebrata</taxon>
        <taxon>Euteleostomi</taxon>
        <taxon>Actinopterygii</taxon>
        <taxon>Neopterygii</taxon>
        <taxon>Teleostei</taxon>
        <taxon>Neoteleostei</taxon>
        <taxon>Acanthomorphata</taxon>
        <taxon>Gobiaria</taxon>
        <taxon>Kurtiformes</taxon>
        <taxon>Apogonoidei</taxon>
        <taxon>Apogonidae</taxon>
        <taxon>Apogoninae</taxon>
        <taxon>Sphaeramia</taxon>
    </lineage>
</organism>
<reference evidence="4" key="1">
    <citation type="submission" date="2019-06" db="EMBL/GenBank/DDBJ databases">
        <authorList>
            <consortium name="Wellcome Sanger Institute Data Sharing"/>
        </authorList>
    </citation>
    <scope>NUCLEOTIDE SEQUENCE [LARGE SCALE GENOMIC DNA]</scope>
</reference>
<evidence type="ECO:0000259" key="3">
    <source>
        <dbReference type="Pfam" id="PF13843"/>
    </source>
</evidence>
<feature type="region of interest" description="Disordered" evidence="1">
    <location>
        <begin position="20"/>
        <end position="78"/>
    </location>
</feature>
<proteinExistence type="predicted"/>
<keyword evidence="2" id="KW-0812">Transmembrane</keyword>
<dbReference type="Ensembl" id="ENSSORT00005048004.1">
    <property type="protein sequence ID" value="ENSSORP00005046833.1"/>
    <property type="gene ID" value="ENSSORG00005021443.1"/>
</dbReference>